<dbReference type="InterPro" id="IPR003689">
    <property type="entry name" value="ZIP"/>
</dbReference>
<comment type="subcellular location">
    <subcellularLocation>
        <location evidence="1">Membrane</location>
        <topology evidence="1">Multi-pass membrane protein</topology>
    </subcellularLocation>
</comment>
<protein>
    <submittedName>
        <fullName evidence="5">Uncharacterized protein</fullName>
    </submittedName>
</protein>
<evidence type="ECO:0000313" key="5">
    <source>
        <dbReference type="EMBL" id="CAI0470014.1"/>
    </source>
</evidence>
<keyword evidence="2" id="KW-0812">Transmembrane</keyword>
<sequence>MHVLPDSFDMLSSHCLSENPWHKFPFTGFAAMLSTLVTLMVDSVATSIYTNRLDRPPPTDDVVAAAEGDREVGNDVVEVGGAGLESNGEGGGGHFHHGHGYGMKVSAAGMMVNSGN</sequence>
<keyword evidence="4" id="KW-0472">Membrane</keyword>
<dbReference type="AlphaFoldDB" id="A0AAV0PHF3"/>
<evidence type="ECO:0000313" key="6">
    <source>
        <dbReference type="Proteomes" id="UP001154282"/>
    </source>
</evidence>
<comment type="caution">
    <text evidence="5">The sequence shown here is derived from an EMBL/GenBank/DDBJ whole genome shotgun (WGS) entry which is preliminary data.</text>
</comment>
<evidence type="ECO:0000256" key="4">
    <source>
        <dbReference type="ARBA" id="ARBA00023136"/>
    </source>
</evidence>
<evidence type="ECO:0000256" key="3">
    <source>
        <dbReference type="ARBA" id="ARBA00022989"/>
    </source>
</evidence>
<evidence type="ECO:0000256" key="2">
    <source>
        <dbReference type="ARBA" id="ARBA00022692"/>
    </source>
</evidence>
<gene>
    <name evidence="5" type="ORF">LITE_LOCUS38401</name>
</gene>
<dbReference type="Pfam" id="PF02535">
    <property type="entry name" value="Zip"/>
    <property type="match status" value="1"/>
</dbReference>
<accession>A0AAV0PHF3</accession>
<organism evidence="5 6">
    <name type="scientific">Linum tenue</name>
    <dbReference type="NCBI Taxonomy" id="586396"/>
    <lineage>
        <taxon>Eukaryota</taxon>
        <taxon>Viridiplantae</taxon>
        <taxon>Streptophyta</taxon>
        <taxon>Embryophyta</taxon>
        <taxon>Tracheophyta</taxon>
        <taxon>Spermatophyta</taxon>
        <taxon>Magnoliopsida</taxon>
        <taxon>eudicotyledons</taxon>
        <taxon>Gunneridae</taxon>
        <taxon>Pentapetalae</taxon>
        <taxon>rosids</taxon>
        <taxon>fabids</taxon>
        <taxon>Malpighiales</taxon>
        <taxon>Linaceae</taxon>
        <taxon>Linum</taxon>
    </lineage>
</organism>
<dbReference type="Proteomes" id="UP001154282">
    <property type="component" value="Unassembled WGS sequence"/>
</dbReference>
<name>A0AAV0PHF3_9ROSI</name>
<evidence type="ECO:0000256" key="1">
    <source>
        <dbReference type="ARBA" id="ARBA00004141"/>
    </source>
</evidence>
<dbReference type="GO" id="GO:0016020">
    <property type="term" value="C:membrane"/>
    <property type="evidence" value="ECO:0007669"/>
    <property type="project" value="UniProtKB-SubCell"/>
</dbReference>
<dbReference type="GO" id="GO:0046873">
    <property type="term" value="F:metal ion transmembrane transporter activity"/>
    <property type="evidence" value="ECO:0007669"/>
    <property type="project" value="InterPro"/>
</dbReference>
<keyword evidence="3" id="KW-1133">Transmembrane helix</keyword>
<keyword evidence="6" id="KW-1185">Reference proteome</keyword>
<dbReference type="EMBL" id="CAMGYJ010000009">
    <property type="protein sequence ID" value="CAI0470014.1"/>
    <property type="molecule type" value="Genomic_DNA"/>
</dbReference>
<reference evidence="5" key="1">
    <citation type="submission" date="2022-08" db="EMBL/GenBank/DDBJ databases">
        <authorList>
            <person name="Gutierrez-Valencia J."/>
        </authorList>
    </citation>
    <scope>NUCLEOTIDE SEQUENCE</scope>
</reference>
<proteinExistence type="predicted"/>